<evidence type="ECO:0000259" key="5">
    <source>
        <dbReference type="PROSITE" id="PS50043"/>
    </source>
</evidence>
<dbReference type="AlphaFoldDB" id="A0A345DA84"/>
<keyword evidence="4" id="KW-0597">Phosphoprotein</keyword>
<evidence type="ECO:0000313" key="7">
    <source>
        <dbReference type="EMBL" id="AXF85272.1"/>
    </source>
</evidence>
<feature type="domain" description="HTH luxR-type" evidence="5">
    <location>
        <begin position="136"/>
        <end position="201"/>
    </location>
</feature>
<dbReference type="SMART" id="SM00421">
    <property type="entry name" value="HTH_LUXR"/>
    <property type="match status" value="1"/>
</dbReference>
<proteinExistence type="predicted"/>
<evidence type="ECO:0000313" key="8">
    <source>
        <dbReference type="Proteomes" id="UP000252182"/>
    </source>
</evidence>
<dbReference type="InterPro" id="IPR001789">
    <property type="entry name" value="Sig_transdc_resp-reg_receiver"/>
</dbReference>
<evidence type="ECO:0000259" key="6">
    <source>
        <dbReference type="PROSITE" id="PS50110"/>
    </source>
</evidence>
<keyword evidence="3" id="KW-0804">Transcription</keyword>
<dbReference type="SMART" id="SM00448">
    <property type="entry name" value="REC"/>
    <property type="match status" value="1"/>
</dbReference>
<dbReference type="PANTHER" id="PTHR44688:SF16">
    <property type="entry name" value="DNA-BINDING TRANSCRIPTIONAL ACTIVATOR DEVR_DOSR"/>
    <property type="match status" value="1"/>
</dbReference>
<reference evidence="8" key="1">
    <citation type="submission" date="2018-07" db="EMBL/GenBank/DDBJ databases">
        <authorList>
            <person name="Kim H."/>
        </authorList>
    </citation>
    <scope>NUCLEOTIDE SEQUENCE [LARGE SCALE GENOMIC DNA]</scope>
    <source>
        <strain evidence="8">F02</strain>
    </source>
</reference>
<dbReference type="PROSITE" id="PS50043">
    <property type="entry name" value="HTH_LUXR_2"/>
    <property type="match status" value="1"/>
</dbReference>
<dbReference type="CDD" id="cd06170">
    <property type="entry name" value="LuxR_C_like"/>
    <property type="match status" value="1"/>
</dbReference>
<dbReference type="Pfam" id="PF00196">
    <property type="entry name" value="GerE"/>
    <property type="match status" value="1"/>
</dbReference>
<dbReference type="PRINTS" id="PR00038">
    <property type="entry name" value="HTHLUXR"/>
</dbReference>
<dbReference type="CDD" id="cd17537">
    <property type="entry name" value="REC_FixJ"/>
    <property type="match status" value="1"/>
</dbReference>
<feature type="domain" description="Response regulatory" evidence="6">
    <location>
        <begin position="2"/>
        <end position="120"/>
    </location>
</feature>
<keyword evidence="8" id="KW-1185">Reference proteome</keyword>
<dbReference type="InterPro" id="IPR011006">
    <property type="entry name" value="CheY-like_superfamily"/>
</dbReference>
<dbReference type="Gene3D" id="3.40.50.2300">
    <property type="match status" value="1"/>
</dbReference>
<evidence type="ECO:0000256" key="3">
    <source>
        <dbReference type="ARBA" id="ARBA00023163"/>
    </source>
</evidence>
<feature type="modified residue" description="4-aspartylphosphate" evidence="4">
    <location>
        <position position="54"/>
    </location>
</feature>
<evidence type="ECO:0000256" key="2">
    <source>
        <dbReference type="ARBA" id="ARBA00023125"/>
    </source>
</evidence>
<evidence type="ECO:0000256" key="4">
    <source>
        <dbReference type="PROSITE-ProRule" id="PRU00169"/>
    </source>
</evidence>
<dbReference type="RefSeq" id="WP_114562487.1">
    <property type="nucleotide sequence ID" value="NZ_CP031124.1"/>
</dbReference>
<keyword evidence="1" id="KW-0805">Transcription regulation</keyword>
<dbReference type="SUPFAM" id="SSF46894">
    <property type="entry name" value="C-terminal effector domain of the bipartite response regulators"/>
    <property type="match status" value="1"/>
</dbReference>
<dbReference type="EMBL" id="CP031124">
    <property type="protein sequence ID" value="AXF85272.1"/>
    <property type="molecule type" value="Genomic_DNA"/>
</dbReference>
<dbReference type="PANTHER" id="PTHR44688">
    <property type="entry name" value="DNA-BINDING TRANSCRIPTIONAL ACTIVATOR DEVR_DOSR"/>
    <property type="match status" value="1"/>
</dbReference>
<dbReference type="Pfam" id="PF00072">
    <property type="entry name" value="Response_reg"/>
    <property type="match status" value="1"/>
</dbReference>
<protein>
    <submittedName>
        <fullName evidence="7">Transcriptional regulatory protein FixJ</fullName>
    </submittedName>
</protein>
<sequence>MQVYIIDDEEVLRDSLSWLLESRDLSCKTFASGELFLAALPVLPRNTPSCIILDIRMEPLMSGIELFHQLADVRQDWPIIFLSGHGDISLAVNAVKQGAFDFLEKPFADNQLVDRVFEALALSRQRVVISVQSNAIRQRLETISPREQSVMECILNGRSSREAAEELDMAVRTVEVHRASLFKKMGVKGAVELINLLQVLEV</sequence>
<dbReference type="Proteomes" id="UP000252182">
    <property type="component" value="Chromosome"/>
</dbReference>
<dbReference type="GO" id="GO:0006355">
    <property type="term" value="P:regulation of DNA-templated transcription"/>
    <property type="evidence" value="ECO:0007669"/>
    <property type="project" value="InterPro"/>
</dbReference>
<dbReference type="Gene3D" id="1.10.10.10">
    <property type="entry name" value="Winged helix-like DNA-binding domain superfamily/Winged helix DNA-binding domain"/>
    <property type="match status" value="1"/>
</dbReference>
<organism evidence="7 8">
    <name type="scientific">Ephemeroptericola cinctiostellae</name>
    <dbReference type="NCBI Taxonomy" id="2268024"/>
    <lineage>
        <taxon>Bacteria</taxon>
        <taxon>Pseudomonadati</taxon>
        <taxon>Pseudomonadota</taxon>
        <taxon>Betaproteobacteria</taxon>
        <taxon>Burkholderiales</taxon>
        <taxon>Burkholderiaceae</taxon>
        <taxon>Ephemeroptericola</taxon>
    </lineage>
</organism>
<name>A0A345DA84_9BURK</name>
<dbReference type="PROSITE" id="PS50110">
    <property type="entry name" value="RESPONSE_REGULATORY"/>
    <property type="match status" value="1"/>
</dbReference>
<dbReference type="GO" id="GO:0000160">
    <property type="term" value="P:phosphorelay signal transduction system"/>
    <property type="evidence" value="ECO:0007669"/>
    <property type="project" value="InterPro"/>
</dbReference>
<dbReference type="SUPFAM" id="SSF52172">
    <property type="entry name" value="CheY-like"/>
    <property type="match status" value="1"/>
</dbReference>
<dbReference type="InterPro" id="IPR016032">
    <property type="entry name" value="Sig_transdc_resp-reg_C-effctor"/>
</dbReference>
<dbReference type="OrthoDB" id="9802186at2"/>
<gene>
    <name evidence="7" type="primary">fixJ</name>
    <name evidence="7" type="ORF">DTO96_100998</name>
</gene>
<dbReference type="InterPro" id="IPR000792">
    <property type="entry name" value="Tscrpt_reg_LuxR_C"/>
</dbReference>
<keyword evidence="2" id="KW-0238">DNA-binding</keyword>
<evidence type="ECO:0000256" key="1">
    <source>
        <dbReference type="ARBA" id="ARBA00023015"/>
    </source>
</evidence>
<dbReference type="KEGG" id="hyf:DTO96_100998"/>
<dbReference type="GO" id="GO:0003677">
    <property type="term" value="F:DNA binding"/>
    <property type="evidence" value="ECO:0007669"/>
    <property type="project" value="UniProtKB-KW"/>
</dbReference>
<accession>A0A345DA84</accession>
<dbReference type="InterPro" id="IPR036388">
    <property type="entry name" value="WH-like_DNA-bd_sf"/>
</dbReference>